<dbReference type="SUPFAM" id="SSF50370">
    <property type="entry name" value="Ricin B-like lectins"/>
    <property type="match status" value="1"/>
</dbReference>
<feature type="domain" description="Ricin B lectin" evidence="2">
    <location>
        <begin position="79"/>
        <end position="207"/>
    </location>
</feature>
<keyword evidence="1" id="KW-1133">Transmembrane helix</keyword>
<dbReference type="PROSITE" id="PS50231">
    <property type="entry name" value="RICIN_B_LECTIN"/>
    <property type="match status" value="1"/>
</dbReference>
<evidence type="ECO:0000313" key="4">
    <source>
        <dbReference type="Proteomes" id="UP000325849"/>
    </source>
</evidence>
<dbReference type="Proteomes" id="UP000325849">
    <property type="component" value="Unassembled WGS sequence"/>
</dbReference>
<dbReference type="InterPro" id="IPR035992">
    <property type="entry name" value="Ricin_B-like_lectins"/>
</dbReference>
<dbReference type="Pfam" id="PF00652">
    <property type="entry name" value="Ricin_B_lectin"/>
    <property type="match status" value="1"/>
</dbReference>
<keyword evidence="1" id="KW-0812">Transmembrane</keyword>
<dbReference type="OrthoDB" id="3645604at2"/>
<reference evidence="3 4" key="1">
    <citation type="submission" date="2019-07" db="EMBL/GenBank/DDBJ databases">
        <title>New species of Amycolatopsis and Streptomyces.</title>
        <authorList>
            <person name="Duangmal K."/>
            <person name="Teo W.F.A."/>
            <person name="Lipun K."/>
        </authorList>
    </citation>
    <scope>NUCLEOTIDE SEQUENCE [LARGE SCALE GENOMIC DNA]</scope>
    <source>
        <strain evidence="3 4">NBRC 109810</strain>
    </source>
</reference>
<proteinExistence type="predicted"/>
<protein>
    <submittedName>
        <fullName evidence="3">Ricin-type beta-trefoil lectin domain protein</fullName>
    </submittedName>
</protein>
<dbReference type="SMART" id="SM00458">
    <property type="entry name" value="RICIN"/>
    <property type="match status" value="1"/>
</dbReference>
<keyword evidence="1" id="KW-0472">Membrane</keyword>
<keyword evidence="4" id="KW-1185">Reference proteome</keyword>
<evidence type="ECO:0000256" key="1">
    <source>
        <dbReference type="SAM" id="Phobius"/>
    </source>
</evidence>
<name>A0A5N8V6V4_9ACTN</name>
<dbReference type="Gene3D" id="2.80.10.50">
    <property type="match status" value="3"/>
</dbReference>
<keyword evidence="3" id="KW-0430">Lectin</keyword>
<feature type="transmembrane region" description="Helical" evidence="1">
    <location>
        <begin position="21"/>
        <end position="41"/>
    </location>
</feature>
<gene>
    <name evidence="3" type="ORF">FNH09_06210</name>
</gene>
<sequence>MATCRSLKILVRVVYFPSRRIAYFHLITLTLAFPWSSTGCGKGIRMLKISNRALISVSLGALTAITLGTGSASASAQLYAPITNYKSGTCLSLANGGSTANNVSAILYTCSGASEQSWEPSGSTYVNFKSGKCLSLADGGSTANGTKAIQYTCNGQPEQDWYLRDGQLKSGKDFSKCLSTQSGGTANNTNVVIYDCNGAPEQQWSWLF</sequence>
<organism evidence="3 4">
    <name type="scientific">Streptomyces adustus</name>
    <dbReference type="NCBI Taxonomy" id="1609272"/>
    <lineage>
        <taxon>Bacteria</taxon>
        <taxon>Bacillati</taxon>
        <taxon>Actinomycetota</taxon>
        <taxon>Actinomycetes</taxon>
        <taxon>Kitasatosporales</taxon>
        <taxon>Streptomycetaceae</taxon>
        <taxon>Streptomyces</taxon>
    </lineage>
</organism>
<comment type="caution">
    <text evidence="3">The sequence shown here is derived from an EMBL/GenBank/DDBJ whole genome shotgun (WGS) entry which is preliminary data.</text>
</comment>
<evidence type="ECO:0000259" key="2">
    <source>
        <dbReference type="SMART" id="SM00458"/>
    </source>
</evidence>
<dbReference type="CDD" id="cd00161">
    <property type="entry name" value="beta-trefoil_Ricin-like"/>
    <property type="match status" value="1"/>
</dbReference>
<feature type="transmembrane region" description="Helical" evidence="1">
    <location>
        <begin position="53"/>
        <end position="80"/>
    </location>
</feature>
<dbReference type="InterPro" id="IPR000772">
    <property type="entry name" value="Ricin_B_lectin"/>
</dbReference>
<evidence type="ECO:0000313" key="3">
    <source>
        <dbReference type="EMBL" id="MPY30923.1"/>
    </source>
</evidence>
<dbReference type="AlphaFoldDB" id="A0A5N8V6V4"/>
<accession>A0A5N8V6V4</accession>
<dbReference type="EMBL" id="VJZD01000016">
    <property type="protein sequence ID" value="MPY30923.1"/>
    <property type="molecule type" value="Genomic_DNA"/>
</dbReference>
<dbReference type="GO" id="GO:0030246">
    <property type="term" value="F:carbohydrate binding"/>
    <property type="evidence" value="ECO:0007669"/>
    <property type="project" value="UniProtKB-KW"/>
</dbReference>